<evidence type="ECO:0008006" key="4">
    <source>
        <dbReference type="Google" id="ProtNLM"/>
    </source>
</evidence>
<dbReference type="NCBIfam" id="TIGR00149">
    <property type="entry name" value="TIGR00149_YjbQ"/>
    <property type="match status" value="1"/>
</dbReference>
<dbReference type="InterPro" id="IPR035917">
    <property type="entry name" value="YjbQ-like_sf"/>
</dbReference>
<protein>
    <recommendedName>
        <fullName evidence="4">YjbQ family protein</fullName>
    </recommendedName>
</protein>
<dbReference type="Proteomes" id="UP000094652">
    <property type="component" value="Chromosome"/>
</dbReference>
<dbReference type="OrthoDB" id="9801725at2"/>
<dbReference type="SUPFAM" id="SSF111038">
    <property type="entry name" value="YjbQ-like"/>
    <property type="match status" value="1"/>
</dbReference>
<keyword evidence="3" id="KW-1185">Reference proteome</keyword>
<gene>
    <name evidence="2" type="ORF">BGI42_09015</name>
</gene>
<dbReference type="RefSeq" id="WP_069680005.1">
    <property type="nucleotide sequence ID" value="NZ_CP017253.2"/>
</dbReference>
<dbReference type="KEGG" id="ctae:BGI42_09015"/>
<comment type="similarity">
    <text evidence="1">Belongs to the UPF0047 family.</text>
</comment>
<proteinExistence type="inferred from homology"/>
<dbReference type="Gene3D" id="2.60.120.460">
    <property type="entry name" value="YjbQ-like"/>
    <property type="match status" value="1"/>
</dbReference>
<organism evidence="2 3">
    <name type="scientific">Clostridium taeniosporum</name>
    <dbReference type="NCBI Taxonomy" id="394958"/>
    <lineage>
        <taxon>Bacteria</taxon>
        <taxon>Bacillati</taxon>
        <taxon>Bacillota</taxon>
        <taxon>Clostridia</taxon>
        <taxon>Eubacteriales</taxon>
        <taxon>Clostridiaceae</taxon>
        <taxon>Clostridium</taxon>
    </lineage>
</organism>
<sequence>MKNLFKHPLTISSRQTLIDITSYIKEDIKLSNIKDGIVLVYCPHTTAGITVNENADPDVIHDLIYGFEKVYPTKDSKYKHFEGNSHAHMKSSTMGTSQSFILNDGNLILGTWQGIYFCEFDGPRNRSFYVKILEG</sequence>
<dbReference type="EMBL" id="CP017253">
    <property type="protein sequence ID" value="AOR23860.1"/>
    <property type="molecule type" value="Genomic_DNA"/>
</dbReference>
<dbReference type="InterPro" id="IPR001602">
    <property type="entry name" value="UPF0047_YjbQ-like"/>
</dbReference>
<dbReference type="PANTHER" id="PTHR30615">
    <property type="entry name" value="UNCHARACTERIZED PROTEIN YJBQ-RELATED"/>
    <property type="match status" value="1"/>
</dbReference>
<evidence type="ECO:0000313" key="3">
    <source>
        <dbReference type="Proteomes" id="UP000094652"/>
    </source>
</evidence>
<reference evidence="3" key="1">
    <citation type="submission" date="2016-09" db="EMBL/GenBank/DDBJ databases">
        <title>Genomics of Clostridium taeniosporum, an organism which forms endospores with ribbon-like appendages.</title>
        <authorList>
            <person name="Walker J.R."/>
        </authorList>
    </citation>
    <scope>NUCLEOTIDE SEQUENCE [LARGE SCALE GENOMIC DNA]</scope>
    <source>
        <strain evidence="3">1/k</strain>
    </source>
</reference>
<accession>A0A1D7XL09</accession>
<dbReference type="Pfam" id="PF01894">
    <property type="entry name" value="YjbQ"/>
    <property type="match status" value="1"/>
</dbReference>
<dbReference type="PANTHER" id="PTHR30615:SF8">
    <property type="entry name" value="UPF0047 PROTEIN C4A8.02C"/>
    <property type="match status" value="1"/>
</dbReference>
<evidence type="ECO:0000256" key="1">
    <source>
        <dbReference type="ARBA" id="ARBA00005534"/>
    </source>
</evidence>
<dbReference type="AlphaFoldDB" id="A0A1D7XL09"/>
<evidence type="ECO:0000313" key="2">
    <source>
        <dbReference type="EMBL" id="AOR23860.1"/>
    </source>
</evidence>
<name>A0A1D7XL09_9CLOT</name>
<dbReference type="PIRSF" id="PIRSF004681">
    <property type="entry name" value="UCP004681"/>
    <property type="match status" value="1"/>
</dbReference>